<gene>
    <name evidence="15 17" type="primary">dinB</name>
    <name evidence="17" type="ORF">DTO96_101618</name>
</gene>
<dbReference type="GO" id="GO:0006261">
    <property type="term" value="P:DNA-templated DNA replication"/>
    <property type="evidence" value="ECO:0007669"/>
    <property type="project" value="UniProtKB-UniRule"/>
</dbReference>
<dbReference type="FunFam" id="1.10.150.20:FF:000019">
    <property type="entry name" value="DNA polymerase IV"/>
    <property type="match status" value="1"/>
</dbReference>
<feature type="active site" evidence="15">
    <location>
        <position position="111"/>
    </location>
</feature>
<evidence type="ECO:0000256" key="1">
    <source>
        <dbReference type="ARBA" id="ARBA00004496"/>
    </source>
</evidence>
<keyword evidence="8 15" id="KW-0479">Metal-binding</keyword>
<dbReference type="AlphaFoldDB" id="A0A345DBZ0"/>
<keyword evidence="18" id="KW-1185">Reference proteome</keyword>
<dbReference type="InterPro" id="IPR022880">
    <property type="entry name" value="DNApol_IV"/>
</dbReference>
<keyword evidence="5 15" id="KW-0808">Transferase</keyword>
<keyword evidence="3 15" id="KW-0515">Mutator protein</keyword>
<dbReference type="EMBL" id="CP031124">
    <property type="protein sequence ID" value="AXF85878.1"/>
    <property type="molecule type" value="Genomic_DNA"/>
</dbReference>
<accession>A0A345DBZ0</accession>
<dbReference type="NCBIfam" id="NF002677">
    <property type="entry name" value="PRK02406.1"/>
    <property type="match status" value="1"/>
</dbReference>
<dbReference type="InterPro" id="IPR043502">
    <property type="entry name" value="DNA/RNA_pol_sf"/>
</dbReference>
<dbReference type="GO" id="GO:0005829">
    <property type="term" value="C:cytosol"/>
    <property type="evidence" value="ECO:0007669"/>
    <property type="project" value="TreeGrafter"/>
</dbReference>
<dbReference type="InterPro" id="IPR043128">
    <property type="entry name" value="Rev_trsase/Diguanyl_cyclase"/>
</dbReference>
<dbReference type="PROSITE" id="PS50173">
    <property type="entry name" value="UMUC"/>
    <property type="match status" value="1"/>
</dbReference>
<comment type="cofactor">
    <cofactor evidence="15">
        <name>Mg(2+)</name>
        <dbReference type="ChEBI" id="CHEBI:18420"/>
    </cofactor>
    <text evidence="15">Binds 2 magnesium ions per subunit.</text>
</comment>
<dbReference type="GO" id="GO:0003684">
    <property type="term" value="F:damaged DNA binding"/>
    <property type="evidence" value="ECO:0007669"/>
    <property type="project" value="InterPro"/>
</dbReference>
<dbReference type="GO" id="GO:0003887">
    <property type="term" value="F:DNA-directed DNA polymerase activity"/>
    <property type="evidence" value="ECO:0007669"/>
    <property type="project" value="UniProtKB-UniRule"/>
</dbReference>
<dbReference type="Gene3D" id="3.40.1170.60">
    <property type="match status" value="1"/>
</dbReference>
<dbReference type="RefSeq" id="WP_114563025.1">
    <property type="nucleotide sequence ID" value="NZ_CP031124.1"/>
</dbReference>
<evidence type="ECO:0000313" key="17">
    <source>
        <dbReference type="EMBL" id="AXF85878.1"/>
    </source>
</evidence>
<dbReference type="Pfam" id="PF00817">
    <property type="entry name" value="IMS"/>
    <property type="match status" value="1"/>
</dbReference>
<comment type="function">
    <text evidence="15">Poorly processive, error-prone DNA polymerase involved in untargeted mutagenesis. Copies undamaged DNA at stalled replication forks, which arise in vivo from mismatched or misaligned primer ends. These misaligned primers can be extended by PolIV. Exhibits no 3'-5' exonuclease (proofreading) activity. May be involved in translesional synthesis, in conjunction with the beta clamp from PolIII.</text>
</comment>
<dbReference type="InterPro" id="IPR036775">
    <property type="entry name" value="DNA_pol_Y-fam_lit_finger_sf"/>
</dbReference>
<evidence type="ECO:0000256" key="9">
    <source>
        <dbReference type="ARBA" id="ARBA00022763"/>
    </source>
</evidence>
<dbReference type="Pfam" id="PF21999">
    <property type="entry name" value="IMS_HHH_1"/>
    <property type="match status" value="1"/>
</dbReference>
<evidence type="ECO:0000256" key="15">
    <source>
        <dbReference type="HAMAP-Rule" id="MF_01113"/>
    </source>
</evidence>
<comment type="similarity">
    <text evidence="2 15">Belongs to the DNA polymerase type-Y family.</text>
</comment>
<reference evidence="18" key="1">
    <citation type="submission" date="2018-07" db="EMBL/GenBank/DDBJ databases">
        <authorList>
            <person name="Kim H."/>
        </authorList>
    </citation>
    <scope>NUCLEOTIDE SEQUENCE [LARGE SCALE GENOMIC DNA]</scope>
    <source>
        <strain evidence="18">F02</strain>
    </source>
</reference>
<protein>
    <recommendedName>
        <fullName evidence="15">DNA polymerase IV</fullName>
        <shortName evidence="15">Pol IV</shortName>
        <ecNumber evidence="15">2.7.7.7</ecNumber>
    </recommendedName>
</protein>
<evidence type="ECO:0000313" key="18">
    <source>
        <dbReference type="Proteomes" id="UP000252182"/>
    </source>
</evidence>
<feature type="site" description="Substrate discrimination" evidence="15">
    <location>
        <position position="20"/>
    </location>
</feature>
<dbReference type="InterPro" id="IPR050116">
    <property type="entry name" value="DNA_polymerase-Y"/>
</dbReference>
<evidence type="ECO:0000256" key="10">
    <source>
        <dbReference type="ARBA" id="ARBA00022842"/>
    </source>
</evidence>
<keyword evidence="13 15" id="KW-0234">DNA repair</keyword>
<comment type="subunit">
    <text evidence="15">Monomer.</text>
</comment>
<keyword evidence="11 15" id="KW-0239">DNA-directed DNA polymerase</keyword>
<keyword evidence="4 15" id="KW-0963">Cytoplasm</keyword>
<dbReference type="Pfam" id="PF11799">
    <property type="entry name" value="IMS_C"/>
    <property type="match status" value="1"/>
</dbReference>
<evidence type="ECO:0000256" key="5">
    <source>
        <dbReference type="ARBA" id="ARBA00022679"/>
    </source>
</evidence>
<keyword evidence="6 15" id="KW-0548">Nucleotidyltransferase</keyword>
<organism evidence="17 18">
    <name type="scientific">Ephemeroptericola cinctiostellae</name>
    <dbReference type="NCBI Taxonomy" id="2268024"/>
    <lineage>
        <taxon>Bacteria</taxon>
        <taxon>Pseudomonadati</taxon>
        <taxon>Pseudomonadota</taxon>
        <taxon>Betaproteobacteria</taxon>
        <taxon>Burkholderiales</taxon>
        <taxon>Burkholderiaceae</taxon>
        <taxon>Ephemeroptericola</taxon>
    </lineage>
</organism>
<dbReference type="SUPFAM" id="SSF56672">
    <property type="entry name" value="DNA/RNA polymerases"/>
    <property type="match status" value="1"/>
</dbReference>
<dbReference type="SUPFAM" id="SSF100879">
    <property type="entry name" value="Lesion bypass DNA polymerase (Y-family), little finger domain"/>
    <property type="match status" value="1"/>
</dbReference>
<evidence type="ECO:0000256" key="13">
    <source>
        <dbReference type="ARBA" id="ARBA00023204"/>
    </source>
</evidence>
<evidence type="ECO:0000256" key="7">
    <source>
        <dbReference type="ARBA" id="ARBA00022705"/>
    </source>
</evidence>
<dbReference type="CDD" id="cd03586">
    <property type="entry name" value="PolY_Pol_IV_kappa"/>
    <property type="match status" value="1"/>
</dbReference>
<keyword evidence="10 15" id="KW-0460">Magnesium</keyword>
<evidence type="ECO:0000256" key="12">
    <source>
        <dbReference type="ARBA" id="ARBA00023125"/>
    </source>
</evidence>
<dbReference type="GO" id="GO:0042276">
    <property type="term" value="P:error-prone translesion synthesis"/>
    <property type="evidence" value="ECO:0007669"/>
    <property type="project" value="TreeGrafter"/>
</dbReference>
<dbReference type="Gene3D" id="1.10.150.20">
    <property type="entry name" value="5' to 3' exonuclease, C-terminal subdomain"/>
    <property type="match status" value="1"/>
</dbReference>
<keyword evidence="9 15" id="KW-0227">DNA damage</keyword>
<name>A0A345DBZ0_9BURK</name>
<evidence type="ECO:0000256" key="8">
    <source>
        <dbReference type="ARBA" id="ARBA00022723"/>
    </source>
</evidence>
<dbReference type="PANTHER" id="PTHR11076:SF33">
    <property type="entry name" value="DNA POLYMERASE KAPPA"/>
    <property type="match status" value="1"/>
</dbReference>
<dbReference type="GO" id="GO:0009432">
    <property type="term" value="P:SOS response"/>
    <property type="evidence" value="ECO:0007669"/>
    <property type="project" value="UniProtKB-ARBA"/>
</dbReference>
<dbReference type="GO" id="GO:0006281">
    <property type="term" value="P:DNA repair"/>
    <property type="evidence" value="ECO:0007669"/>
    <property type="project" value="UniProtKB-UniRule"/>
</dbReference>
<comment type="subcellular location">
    <subcellularLocation>
        <location evidence="1 15">Cytoplasm</location>
    </subcellularLocation>
</comment>
<evidence type="ECO:0000256" key="6">
    <source>
        <dbReference type="ARBA" id="ARBA00022695"/>
    </source>
</evidence>
<dbReference type="InterPro" id="IPR017961">
    <property type="entry name" value="DNA_pol_Y-fam_little_finger"/>
</dbReference>
<evidence type="ECO:0000259" key="16">
    <source>
        <dbReference type="PROSITE" id="PS50173"/>
    </source>
</evidence>
<evidence type="ECO:0000256" key="2">
    <source>
        <dbReference type="ARBA" id="ARBA00010945"/>
    </source>
</evidence>
<dbReference type="Proteomes" id="UP000252182">
    <property type="component" value="Chromosome"/>
</dbReference>
<dbReference type="OrthoDB" id="9808813at2"/>
<dbReference type="Gene3D" id="3.30.70.270">
    <property type="match status" value="1"/>
</dbReference>
<proteinExistence type="inferred from homology"/>
<evidence type="ECO:0000256" key="4">
    <source>
        <dbReference type="ARBA" id="ARBA00022490"/>
    </source>
</evidence>
<dbReference type="KEGG" id="hyf:DTO96_101618"/>
<feature type="binding site" evidence="15">
    <location>
        <position position="15"/>
    </location>
    <ligand>
        <name>Mg(2+)</name>
        <dbReference type="ChEBI" id="CHEBI:18420"/>
    </ligand>
</feature>
<feature type="binding site" evidence="15">
    <location>
        <position position="110"/>
    </location>
    <ligand>
        <name>Mg(2+)</name>
        <dbReference type="ChEBI" id="CHEBI:18420"/>
    </ligand>
</feature>
<evidence type="ECO:0000256" key="3">
    <source>
        <dbReference type="ARBA" id="ARBA00022457"/>
    </source>
</evidence>
<dbReference type="InterPro" id="IPR001126">
    <property type="entry name" value="UmuC"/>
</dbReference>
<comment type="catalytic activity">
    <reaction evidence="14 15">
        <text>DNA(n) + a 2'-deoxyribonucleoside 5'-triphosphate = DNA(n+1) + diphosphate</text>
        <dbReference type="Rhea" id="RHEA:22508"/>
        <dbReference type="Rhea" id="RHEA-COMP:17339"/>
        <dbReference type="Rhea" id="RHEA-COMP:17340"/>
        <dbReference type="ChEBI" id="CHEBI:33019"/>
        <dbReference type="ChEBI" id="CHEBI:61560"/>
        <dbReference type="ChEBI" id="CHEBI:173112"/>
        <dbReference type="EC" id="2.7.7.7"/>
    </reaction>
</comment>
<keyword evidence="7 15" id="KW-0235">DNA replication</keyword>
<dbReference type="InterPro" id="IPR053848">
    <property type="entry name" value="IMS_HHH_1"/>
</dbReference>
<dbReference type="Gene3D" id="3.30.1490.100">
    <property type="entry name" value="DNA polymerase, Y-family, little finger domain"/>
    <property type="match status" value="1"/>
</dbReference>
<dbReference type="FunFam" id="3.40.1170.60:FF:000001">
    <property type="entry name" value="DNA polymerase IV"/>
    <property type="match status" value="1"/>
</dbReference>
<dbReference type="HAMAP" id="MF_01113">
    <property type="entry name" value="DNApol_IV"/>
    <property type="match status" value="1"/>
</dbReference>
<evidence type="ECO:0000256" key="14">
    <source>
        <dbReference type="ARBA" id="ARBA00049244"/>
    </source>
</evidence>
<dbReference type="GO" id="GO:0000287">
    <property type="term" value="F:magnesium ion binding"/>
    <property type="evidence" value="ECO:0007669"/>
    <property type="project" value="UniProtKB-UniRule"/>
</dbReference>
<dbReference type="EC" id="2.7.7.7" evidence="15"/>
<feature type="domain" description="UmuC" evidence="16">
    <location>
        <begin position="11"/>
        <end position="192"/>
    </location>
</feature>
<keyword evidence="12 15" id="KW-0238">DNA-binding</keyword>
<sequence length="358" mass="40687">MSATPQNTRKIIHLDADCFYAAVEMRDHPAYIGHALAVGGQADRRGVIATCNYEARAFGVRSAMPTRHALRLCPQLIVVPPDFTRYKAASKAIFAIYRDYTDLVEPLSLDEAFLDVSNSHHHQGSATRIAREIRARVKTELKLIVSAGVAPNKFLAKIASDWDKPDGLFVIRPHEIEAFVEQLPVERLFGVGPRTAAKMHALNLNNCADLRQRELPFLREQFGKLGMQLYQLCRGIDHRSVHNNHLRKSISVETTYLNDLNGFDECLPQLKILYDELLERVEKANASQQIKKAFVKLRLTSFRVKSVEHNTSHIGFEQFHELLKTACTRHQEPIRLLGIGIRLRESDDPLQMDCLFNE</sequence>
<evidence type="ECO:0000256" key="11">
    <source>
        <dbReference type="ARBA" id="ARBA00022932"/>
    </source>
</evidence>
<dbReference type="PANTHER" id="PTHR11076">
    <property type="entry name" value="DNA REPAIR POLYMERASE UMUC / TRANSFERASE FAMILY MEMBER"/>
    <property type="match status" value="1"/>
</dbReference>